<dbReference type="Proteomes" id="UP001446871">
    <property type="component" value="Unassembled WGS sequence"/>
</dbReference>
<accession>A0ABR1VEI7</accession>
<keyword evidence="3" id="KW-1185">Reference proteome</keyword>
<feature type="region of interest" description="Disordered" evidence="1">
    <location>
        <begin position="245"/>
        <end position="290"/>
    </location>
</feature>
<name>A0ABR1VEI7_9PEZI</name>
<protein>
    <submittedName>
        <fullName evidence="2">Uncharacterized protein</fullName>
    </submittedName>
</protein>
<evidence type="ECO:0000313" key="2">
    <source>
        <dbReference type="EMBL" id="KAK8068645.1"/>
    </source>
</evidence>
<feature type="compositionally biased region" description="Polar residues" evidence="1">
    <location>
        <begin position="245"/>
        <end position="257"/>
    </location>
</feature>
<gene>
    <name evidence="2" type="ORF">PG996_007757</name>
</gene>
<comment type="caution">
    <text evidence="2">The sequence shown here is derived from an EMBL/GenBank/DDBJ whole genome shotgun (WGS) entry which is preliminary data.</text>
</comment>
<reference evidence="2 3" key="1">
    <citation type="submission" date="2023-01" db="EMBL/GenBank/DDBJ databases">
        <title>Analysis of 21 Apiospora genomes using comparative genomics revels a genus with tremendous synthesis potential of carbohydrate active enzymes and secondary metabolites.</title>
        <authorList>
            <person name="Sorensen T."/>
        </authorList>
    </citation>
    <scope>NUCLEOTIDE SEQUENCE [LARGE SCALE GENOMIC DNA]</scope>
    <source>
        <strain evidence="2 3">CBS 83171</strain>
    </source>
</reference>
<proteinExistence type="predicted"/>
<sequence length="290" mass="31794">MCHHLQAKISQWRDVLPPHFSGNLDAVLLPADESGVQYHALASLLHRPFDAGRLGAIKSPGRTQCSHVILLPTPTRRFTKIDAILRPPDARSLYCNPVTAVVVLQSVHTYICDLHLARYDLRTHVADTKEVGGRARNYSVAHRRLRNYCLEILSGGTSKYGCQVALPRRTPRIPLKLMAPLGVQVERTGLRCRCVTHAAAVAVAAVPHFEDGRTGRTGTNLDHQQTVLFGSESHTYSWVVSRTRTTNRSHANSTVEDTGSAAGPPSPSLTGRTDRTPPVLEGCPKETRSP</sequence>
<evidence type="ECO:0000256" key="1">
    <source>
        <dbReference type="SAM" id="MobiDB-lite"/>
    </source>
</evidence>
<evidence type="ECO:0000313" key="3">
    <source>
        <dbReference type="Proteomes" id="UP001446871"/>
    </source>
</evidence>
<organism evidence="2 3">
    <name type="scientific">Apiospora saccharicola</name>
    <dbReference type="NCBI Taxonomy" id="335842"/>
    <lineage>
        <taxon>Eukaryota</taxon>
        <taxon>Fungi</taxon>
        <taxon>Dikarya</taxon>
        <taxon>Ascomycota</taxon>
        <taxon>Pezizomycotina</taxon>
        <taxon>Sordariomycetes</taxon>
        <taxon>Xylariomycetidae</taxon>
        <taxon>Amphisphaeriales</taxon>
        <taxon>Apiosporaceae</taxon>
        <taxon>Apiospora</taxon>
    </lineage>
</organism>
<dbReference type="EMBL" id="JAQQWM010000004">
    <property type="protein sequence ID" value="KAK8068645.1"/>
    <property type="molecule type" value="Genomic_DNA"/>
</dbReference>